<keyword evidence="2" id="KW-0732">Signal</keyword>
<proteinExistence type="predicted"/>
<dbReference type="AlphaFoldDB" id="A0A9D4LN34"/>
<gene>
    <name evidence="3" type="ORF">DPMN_023538</name>
</gene>
<dbReference type="EMBL" id="JAIWYP010000002">
    <property type="protein sequence ID" value="KAH3860628.1"/>
    <property type="molecule type" value="Genomic_DNA"/>
</dbReference>
<dbReference type="OrthoDB" id="8197748at2759"/>
<evidence type="ECO:0000256" key="1">
    <source>
        <dbReference type="SAM" id="MobiDB-lite"/>
    </source>
</evidence>
<feature type="chain" id="PRO_5038537278" evidence="2">
    <location>
        <begin position="19"/>
        <end position="696"/>
    </location>
</feature>
<reference evidence="3" key="2">
    <citation type="submission" date="2020-11" db="EMBL/GenBank/DDBJ databases">
        <authorList>
            <person name="McCartney M.A."/>
            <person name="Auch B."/>
            <person name="Kono T."/>
            <person name="Mallez S."/>
            <person name="Becker A."/>
            <person name="Gohl D.M."/>
            <person name="Silverstein K.A.T."/>
            <person name="Koren S."/>
            <person name="Bechman K.B."/>
            <person name="Herman A."/>
            <person name="Abrahante J.E."/>
            <person name="Garbe J."/>
        </authorList>
    </citation>
    <scope>NUCLEOTIDE SEQUENCE</scope>
    <source>
        <strain evidence="3">Duluth1</strain>
        <tissue evidence="3">Whole animal</tissue>
    </source>
</reference>
<feature type="region of interest" description="Disordered" evidence="1">
    <location>
        <begin position="101"/>
        <end position="387"/>
    </location>
</feature>
<keyword evidence="4" id="KW-1185">Reference proteome</keyword>
<feature type="compositionally biased region" description="Basic and acidic residues" evidence="1">
    <location>
        <begin position="299"/>
        <end position="363"/>
    </location>
</feature>
<feature type="compositionally biased region" description="Basic and acidic residues" evidence="1">
    <location>
        <begin position="264"/>
        <end position="283"/>
    </location>
</feature>
<accession>A0A9D4LN34</accession>
<evidence type="ECO:0000313" key="4">
    <source>
        <dbReference type="Proteomes" id="UP000828390"/>
    </source>
</evidence>
<feature type="compositionally biased region" description="Basic and acidic residues" evidence="1">
    <location>
        <begin position="196"/>
        <end position="213"/>
    </location>
</feature>
<dbReference type="Proteomes" id="UP000828390">
    <property type="component" value="Unassembled WGS sequence"/>
</dbReference>
<feature type="region of interest" description="Disordered" evidence="1">
    <location>
        <begin position="552"/>
        <end position="696"/>
    </location>
</feature>
<comment type="caution">
    <text evidence="3">The sequence shown here is derived from an EMBL/GenBank/DDBJ whole genome shotgun (WGS) entry which is preliminary data.</text>
</comment>
<protein>
    <submittedName>
        <fullName evidence="3">Uncharacterized protein</fullName>
    </submittedName>
</protein>
<sequence>MTFNNISILLGILVCVHGQGTGVNERVTVQNLDPRGHGAAVPGINEVLDTMMSAGTGSASQGQATGGFVTDGISTAGGGFVTDMDIGRVVETPYPPVGSEGLAVGGISMEGGASSSTGGSGASRSRDRTGSISTETRFEPVSGTSGQLPRETRRDPARGSTSDPTRGGFGSSVRDSTRGSMNEPKRDPIRGSFGDPMRDHSRGSFGDPMRDPFRGSMGDPMRDPLRGSMGDPMRDSMRGPFGVSSREPIRDPMLDGMRGPPFDQVDRRVEPRDRIFSDPRDVRGGAGMLDDPFVGQRDPVFDPRLDSRDTRPASRDALLDSRDPRLDSRDLRLDSRDPRIDPRNTRLDSRDARVDPRDPRSMDPRGPTGMFDPRGGSTGIFDPRGGSTGMFDPRGGSTGMFDPRGFSGDVRGDMLRAPAFGGSRPIIFDEFGRPIYSDPMGSDPFRFRGNMSSGFDPRFTPSGFPMTEGGPGPFGMFEPRIPFGRRPFPYPPYPGGFGSPGFFGAPGGFFPYPTGPFGGMGPGFLPSGGGMGPSSLGGDGLRFRGDSFGGFSSGVGLPPRGFPPISGGSFPPISGGFPDPSGSPGGFMDLSGSSGGRIMDSGSMGGSSGGRFMDSGSLGGSSSGRFMDSGSLGGSSGGRFIDSGSIGGSSGGGFMDSGSVPLRGDFGGATPLGTDSGFSSSGSSFSRMDPGPRGVF</sequence>
<feature type="compositionally biased region" description="Gly residues" evidence="1">
    <location>
        <begin position="645"/>
        <end position="655"/>
    </location>
</feature>
<organism evidence="3 4">
    <name type="scientific">Dreissena polymorpha</name>
    <name type="common">Zebra mussel</name>
    <name type="synonym">Mytilus polymorpha</name>
    <dbReference type="NCBI Taxonomy" id="45954"/>
    <lineage>
        <taxon>Eukaryota</taxon>
        <taxon>Metazoa</taxon>
        <taxon>Spiralia</taxon>
        <taxon>Lophotrochozoa</taxon>
        <taxon>Mollusca</taxon>
        <taxon>Bivalvia</taxon>
        <taxon>Autobranchia</taxon>
        <taxon>Heteroconchia</taxon>
        <taxon>Euheterodonta</taxon>
        <taxon>Imparidentia</taxon>
        <taxon>Neoheterodontei</taxon>
        <taxon>Myida</taxon>
        <taxon>Dreissenoidea</taxon>
        <taxon>Dreissenidae</taxon>
        <taxon>Dreissena</taxon>
    </lineage>
</organism>
<feature type="signal peptide" evidence="2">
    <location>
        <begin position="1"/>
        <end position="18"/>
    </location>
</feature>
<name>A0A9D4LN34_DREPO</name>
<evidence type="ECO:0000256" key="2">
    <source>
        <dbReference type="SAM" id="SignalP"/>
    </source>
</evidence>
<reference evidence="3" key="1">
    <citation type="journal article" date="2019" name="bioRxiv">
        <title>The Genome of the Zebra Mussel, Dreissena polymorpha: A Resource for Invasive Species Research.</title>
        <authorList>
            <person name="McCartney M.A."/>
            <person name="Auch B."/>
            <person name="Kono T."/>
            <person name="Mallez S."/>
            <person name="Zhang Y."/>
            <person name="Obille A."/>
            <person name="Becker A."/>
            <person name="Abrahante J.E."/>
            <person name="Garbe J."/>
            <person name="Badalamenti J.P."/>
            <person name="Herman A."/>
            <person name="Mangelson H."/>
            <person name="Liachko I."/>
            <person name="Sullivan S."/>
            <person name="Sone E.D."/>
            <person name="Koren S."/>
            <person name="Silverstein K.A.T."/>
            <person name="Beckman K.B."/>
            <person name="Gohl D.M."/>
        </authorList>
    </citation>
    <scope>NUCLEOTIDE SEQUENCE</scope>
    <source>
        <strain evidence="3">Duluth1</strain>
        <tissue evidence="3">Whole animal</tissue>
    </source>
</reference>
<feature type="compositionally biased region" description="Low complexity" evidence="1">
    <location>
        <begin position="563"/>
        <end position="582"/>
    </location>
</feature>
<feature type="compositionally biased region" description="Low complexity" evidence="1">
    <location>
        <begin position="676"/>
        <end position="686"/>
    </location>
</feature>
<evidence type="ECO:0000313" key="3">
    <source>
        <dbReference type="EMBL" id="KAH3860628.1"/>
    </source>
</evidence>